<dbReference type="PROSITE" id="PS50222">
    <property type="entry name" value="EF_HAND_2"/>
    <property type="match status" value="1"/>
</dbReference>
<evidence type="ECO:0000313" key="5">
    <source>
        <dbReference type="EMBL" id="QSZ42610.1"/>
    </source>
</evidence>
<gene>
    <name evidence="5" type="ORF">GJV85_10990</name>
</gene>
<dbReference type="KEGG" id="saqt:GJV85_10990"/>
<proteinExistence type="predicted"/>
<name>A0A975B1V7_9BACT</name>
<feature type="compositionally biased region" description="Polar residues" evidence="3">
    <location>
        <begin position="122"/>
        <end position="131"/>
    </location>
</feature>
<organism evidence="5 6">
    <name type="scientific">Sulfurimonas aquatica</name>
    <dbReference type="NCBI Taxonomy" id="2672570"/>
    <lineage>
        <taxon>Bacteria</taxon>
        <taxon>Pseudomonadati</taxon>
        <taxon>Campylobacterota</taxon>
        <taxon>Epsilonproteobacteria</taxon>
        <taxon>Campylobacterales</taxon>
        <taxon>Sulfurimonadaceae</taxon>
        <taxon>Sulfurimonas</taxon>
    </lineage>
</organism>
<sequence>MQKIKLSIEGVYFGIYKMEDEVMSNLLQIIKLSLVVASSLSVISAVAMAEDLPDRGPIPFTSYDINKDGSVSESEFYDTRATRMSNKASQNMPMRNAENAPDFNTLDRDNDGKLTKLELLEGQNQQMQNNRANKRQGQKGQRRKMQDMNRNMPIFESYDLNRDGYLTENEMSQARAKRIEQKVSQGKLLRNSANQTKFANIDTNNDGKVSKQEFITNQTKKR</sequence>
<dbReference type="PANTHER" id="PTHR10827:SF98">
    <property type="entry name" value="45 KDA CALCIUM-BINDING PROTEIN"/>
    <property type="match status" value="1"/>
</dbReference>
<evidence type="ECO:0000256" key="1">
    <source>
        <dbReference type="ARBA" id="ARBA00022723"/>
    </source>
</evidence>
<protein>
    <recommendedName>
        <fullName evidence="4">EF-hand domain-containing protein</fullName>
    </recommendedName>
</protein>
<dbReference type="Proteomes" id="UP000671852">
    <property type="component" value="Chromosome"/>
</dbReference>
<dbReference type="Gene3D" id="1.10.238.10">
    <property type="entry name" value="EF-hand"/>
    <property type="match status" value="2"/>
</dbReference>
<dbReference type="AlphaFoldDB" id="A0A975B1V7"/>
<dbReference type="EMBL" id="CP046072">
    <property type="protein sequence ID" value="QSZ42610.1"/>
    <property type="molecule type" value="Genomic_DNA"/>
</dbReference>
<dbReference type="SUPFAM" id="SSF47473">
    <property type="entry name" value="EF-hand"/>
    <property type="match status" value="1"/>
</dbReference>
<keyword evidence="1" id="KW-0479">Metal-binding</keyword>
<reference evidence="5" key="1">
    <citation type="submission" date="2019-11" db="EMBL/GenBank/DDBJ databases">
        <authorList>
            <person name="Kojima H."/>
        </authorList>
    </citation>
    <scope>NUCLEOTIDE SEQUENCE</scope>
    <source>
        <strain evidence="5">H1576</strain>
    </source>
</reference>
<dbReference type="Pfam" id="PF13202">
    <property type="entry name" value="EF-hand_5"/>
    <property type="match status" value="2"/>
</dbReference>
<dbReference type="PANTHER" id="PTHR10827">
    <property type="entry name" value="RETICULOCALBIN"/>
    <property type="match status" value="1"/>
</dbReference>
<dbReference type="Pfam" id="PF13499">
    <property type="entry name" value="EF-hand_7"/>
    <property type="match status" value="1"/>
</dbReference>
<dbReference type="InterPro" id="IPR011992">
    <property type="entry name" value="EF-hand-dom_pair"/>
</dbReference>
<dbReference type="GO" id="GO:0005509">
    <property type="term" value="F:calcium ion binding"/>
    <property type="evidence" value="ECO:0007669"/>
    <property type="project" value="InterPro"/>
</dbReference>
<evidence type="ECO:0000259" key="4">
    <source>
        <dbReference type="PROSITE" id="PS50222"/>
    </source>
</evidence>
<dbReference type="PROSITE" id="PS00018">
    <property type="entry name" value="EF_HAND_1"/>
    <property type="match status" value="4"/>
</dbReference>
<feature type="region of interest" description="Disordered" evidence="3">
    <location>
        <begin position="85"/>
        <end position="110"/>
    </location>
</feature>
<keyword evidence="6" id="KW-1185">Reference proteome</keyword>
<evidence type="ECO:0000256" key="2">
    <source>
        <dbReference type="ARBA" id="ARBA00022737"/>
    </source>
</evidence>
<accession>A0A975B1V7</accession>
<feature type="compositionally biased region" description="Basic residues" evidence="3">
    <location>
        <begin position="132"/>
        <end position="143"/>
    </location>
</feature>
<feature type="region of interest" description="Disordered" evidence="3">
    <location>
        <begin position="122"/>
        <end position="147"/>
    </location>
</feature>
<evidence type="ECO:0000313" key="6">
    <source>
        <dbReference type="Proteomes" id="UP000671852"/>
    </source>
</evidence>
<keyword evidence="2" id="KW-0677">Repeat</keyword>
<feature type="domain" description="EF-hand" evidence="4">
    <location>
        <begin position="103"/>
        <end position="129"/>
    </location>
</feature>
<dbReference type="InterPro" id="IPR002048">
    <property type="entry name" value="EF_hand_dom"/>
</dbReference>
<dbReference type="InterPro" id="IPR018247">
    <property type="entry name" value="EF_Hand_1_Ca_BS"/>
</dbReference>
<reference evidence="5" key="2">
    <citation type="submission" date="2021-04" db="EMBL/GenBank/DDBJ databases">
        <title>Isolation and characterization of a novel species of the genus Sulfurimonas.</title>
        <authorList>
            <person name="Fukui M."/>
        </authorList>
    </citation>
    <scope>NUCLEOTIDE SEQUENCE</scope>
    <source>
        <strain evidence="5">H1576</strain>
    </source>
</reference>
<feature type="region of interest" description="Disordered" evidence="3">
    <location>
        <begin position="201"/>
        <end position="222"/>
    </location>
</feature>
<evidence type="ECO:0000256" key="3">
    <source>
        <dbReference type="SAM" id="MobiDB-lite"/>
    </source>
</evidence>